<dbReference type="Pfam" id="PF15405">
    <property type="entry name" value="PH_5"/>
    <property type="match status" value="1"/>
</dbReference>
<proteinExistence type="predicted"/>
<comment type="caution">
    <text evidence="7">The sequence shown here is derived from an EMBL/GenBank/DDBJ whole genome shotgun (WGS) entry which is preliminary data.</text>
</comment>
<gene>
    <name evidence="7" type="primary">TUS1_2</name>
    <name evidence="7" type="ORF">VNI00_000004</name>
</gene>
<dbReference type="Pfam" id="PF00780">
    <property type="entry name" value="CNH"/>
    <property type="match status" value="1"/>
</dbReference>
<dbReference type="InterPro" id="IPR001180">
    <property type="entry name" value="CNH_dom"/>
</dbReference>
<feature type="domain" description="Protein kinase" evidence="5">
    <location>
        <begin position="106"/>
        <end position="383"/>
    </location>
</feature>
<keyword evidence="8" id="KW-1185">Reference proteome</keyword>
<dbReference type="GO" id="GO:0005085">
    <property type="term" value="F:guanyl-nucleotide exchange factor activity"/>
    <property type="evidence" value="ECO:0007669"/>
    <property type="project" value="UniProtKB-KW"/>
</dbReference>
<evidence type="ECO:0000259" key="5">
    <source>
        <dbReference type="PROSITE" id="PS50011"/>
    </source>
</evidence>
<feature type="domain" description="CNH" evidence="6">
    <location>
        <begin position="858"/>
        <end position="1155"/>
    </location>
</feature>
<dbReference type="Proteomes" id="UP001383192">
    <property type="component" value="Unassembled WGS sequence"/>
</dbReference>
<dbReference type="Gene3D" id="2.30.29.30">
    <property type="entry name" value="Pleckstrin-homology domain (PH domain)/Phosphotyrosine-binding domain (PTB)"/>
    <property type="match status" value="1"/>
</dbReference>
<dbReference type="AlphaFoldDB" id="A0AAW0EBT3"/>
<name>A0AAW0EBT3_9AGAR</name>
<dbReference type="PROSITE" id="PS50219">
    <property type="entry name" value="CNH"/>
    <property type="match status" value="1"/>
</dbReference>
<dbReference type="Gene3D" id="1.20.900.10">
    <property type="entry name" value="Dbl homology (DH) domain"/>
    <property type="match status" value="1"/>
</dbReference>
<keyword evidence="2" id="KW-0344">Guanine-nucleotide releasing factor</keyword>
<evidence type="ECO:0000256" key="1">
    <source>
        <dbReference type="ARBA" id="ARBA00022553"/>
    </source>
</evidence>
<dbReference type="InterPro" id="IPR035899">
    <property type="entry name" value="DBL_dom_sf"/>
</dbReference>
<evidence type="ECO:0000259" key="4">
    <source>
        <dbReference type="PROSITE" id="PS50010"/>
    </source>
</evidence>
<dbReference type="PROSITE" id="PS50003">
    <property type="entry name" value="PH_DOMAIN"/>
    <property type="match status" value="1"/>
</dbReference>
<dbReference type="InterPro" id="IPR001245">
    <property type="entry name" value="Ser-Thr/Tyr_kinase_cat_dom"/>
</dbReference>
<dbReference type="PROSITE" id="PS00108">
    <property type="entry name" value="PROTEIN_KINASE_ST"/>
    <property type="match status" value="1"/>
</dbReference>
<evidence type="ECO:0000256" key="2">
    <source>
        <dbReference type="ARBA" id="ARBA00022658"/>
    </source>
</evidence>
<dbReference type="GO" id="GO:0005737">
    <property type="term" value="C:cytoplasm"/>
    <property type="evidence" value="ECO:0007669"/>
    <property type="project" value="UniProtKB-ARBA"/>
</dbReference>
<dbReference type="SMART" id="SM00325">
    <property type="entry name" value="RhoGEF"/>
    <property type="match status" value="1"/>
</dbReference>
<evidence type="ECO:0000259" key="3">
    <source>
        <dbReference type="PROSITE" id="PS50003"/>
    </source>
</evidence>
<dbReference type="InterPro" id="IPR011993">
    <property type="entry name" value="PH-like_dom_sf"/>
</dbReference>
<evidence type="ECO:0000259" key="6">
    <source>
        <dbReference type="PROSITE" id="PS50219"/>
    </source>
</evidence>
<dbReference type="GO" id="GO:0004672">
    <property type="term" value="F:protein kinase activity"/>
    <property type="evidence" value="ECO:0007669"/>
    <property type="project" value="InterPro"/>
</dbReference>
<dbReference type="SUPFAM" id="SSF56112">
    <property type="entry name" value="Protein kinase-like (PK-like)"/>
    <property type="match status" value="1"/>
</dbReference>
<protein>
    <submittedName>
        <fullName evidence="7">Rho guanine nucleotide exchange factor</fullName>
    </submittedName>
</protein>
<accession>A0AAW0EBT3</accession>
<dbReference type="InterPro" id="IPR052233">
    <property type="entry name" value="Rho-type_GEFs"/>
</dbReference>
<sequence>MRAQSSYTEPLDHELVVIDNDDDDKVNDTKTALGQLDAILQDKDEYLNLVSQQGELAQSLLDLLQSLSNTPQTSPQFRSAILKAILRLSRQSNLYPQCLTIENVRQLGEHPVASGGFGEIWMGTIEGSEDVVCLKVVKLYQKSDIEKVLKNFLREAIVWRQLEHPNVLPFLGLYFLNARQQRLCLISPWMENGNLVQFLERTPRSDVNHRQLAPVLFTDAMQAWDVASGLQYLHRMKIIHADLKGANILMTNSGRATIGDFGLSYVAEGEILRMTSTSAFSGGTPRWLAPELLSPSSRPSYKSDIYAFGCVCYEIYTGLRPFHDLLYDAAVLLQIMQGNRPSRPQDLPELDDDVWALIQRCWAAEPTSRPDIEEIRSRLDALFGAVEPAPPWELTVMKHIWMNIQGVEMVFHSPEITTFLSQSHERLRTRSESKEDTAPATFTVSEKLLLWQRSQLPVKPDDWTAIIDPVALMKLNRPERDRQRIIFELIESEMGFVENLENIISMYMKPLQTSETIIPSDKHEWFLSTVFSDLSEIVSGHREFLSSLHHLQREDYPAIRSIVAPMERMIADLYYAYLRYLPNLVLAEYTTVTEKETNAELRRFFKGRTDLFIHLLNLPKMRVADYETLLHKILSATPSGHDDLTAIPRVLQSLKNLAFDMEPSIRTGHQQVEARRLITQIIFKPNEYVDLDLRHEHRILKHRGVLFRKPQEGSHWKDWNELHVFLFDHYLVMTQEKERDGQRSYIVHGKPVPIELLSLLNFDGLPIARTSSFDSVSTTNTTHFYPFSVQHVGRSRKRMFFFTDSEDARTQWRERLETAISQRNIVQVFDLKPMNTDTFWFQSIPQSKIPISSHSAMTGRIACSVVFHLDKRRFMIVGCFEGVWMGLASKPAGFKRVLTCRNVKQCAVIEELDLLLVLAENTLFGYKIRDLWDSSTSPDLPRYKLRNTSVQYFRLGTITGGPVVIVMGRKGPENSFTILRPVAENIGRKSHGDWFTAVNINNFSVGTDSSGLDIIGKSVCAVAIRTGFELVDLDDPSSKRRNLPTLDDSVRSISIAKRMEACNKLRVFELELPKNELLLCFDHFGIFTDPDGLPSRGDASIVEWEGNAEKAVLHFPFILLFSTGFVEVRDVCNGSLTQVIARDEVQCISDDSVVPDPATPTQRNPIQVANNVFEPASGIRPARITQHIYELVPYYSEL</sequence>
<dbReference type="PANTHER" id="PTHR46572:SF1">
    <property type="entry name" value="RHO1 GUANINE NUCLEOTIDE EXCHANGE FACTOR TUS1"/>
    <property type="match status" value="1"/>
</dbReference>
<dbReference type="SMART" id="SM00233">
    <property type="entry name" value="PH"/>
    <property type="match status" value="1"/>
</dbReference>
<dbReference type="SUPFAM" id="SSF48065">
    <property type="entry name" value="DBL homology domain (DH-domain)"/>
    <property type="match status" value="1"/>
</dbReference>
<dbReference type="InterPro" id="IPR001849">
    <property type="entry name" value="PH_domain"/>
</dbReference>
<dbReference type="Pfam" id="PF07714">
    <property type="entry name" value="PK_Tyr_Ser-Thr"/>
    <property type="match status" value="1"/>
</dbReference>
<evidence type="ECO:0000313" key="8">
    <source>
        <dbReference type="Proteomes" id="UP001383192"/>
    </source>
</evidence>
<feature type="domain" description="PH" evidence="3">
    <location>
        <begin position="699"/>
        <end position="821"/>
    </location>
</feature>
<dbReference type="PROSITE" id="PS50010">
    <property type="entry name" value="DH_2"/>
    <property type="match status" value="1"/>
</dbReference>
<dbReference type="PROSITE" id="PS50011">
    <property type="entry name" value="PROTEIN_KINASE_DOM"/>
    <property type="match status" value="1"/>
</dbReference>
<organism evidence="7 8">
    <name type="scientific">Paramarasmius palmivorus</name>
    <dbReference type="NCBI Taxonomy" id="297713"/>
    <lineage>
        <taxon>Eukaryota</taxon>
        <taxon>Fungi</taxon>
        <taxon>Dikarya</taxon>
        <taxon>Basidiomycota</taxon>
        <taxon>Agaricomycotina</taxon>
        <taxon>Agaricomycetes</taxon>
        <taxon>Agaricomycetidae</taxon>
        <taxon>Agaricales</taxon>
        <taxon>Marasmiineae</taxon>
        <taxon>Marasmiaceae</taxon>
        <taxon>Paramarasmius</taxon>
    </lineage>
</organism>
<dbReference type="InterPro" id="IPR041675">
    <property type="entry name" value="PH_5"/>
</dbReference>
<dbReference type="InterPro" id="IPR000219">
    <property type="entry name" value="DH_dom"/>
</dbReference>
<dbReference type="InterPro" id="IPR000719">
    <property type="entry name" value="Prot_kinase_dom"/>
</dbReference>
<dbReference type="InterPro" id="IPR011009">
    <property type="entry name" value="Kinase-like_dom_sf"/>
</dbReference>
<dbReference type="GO" id="GO:0005524">
    <property type="term" value="F:ATP binding"/>
    <property type="evidence" value="ECO:0007669"/>
    <property type="project" value="InterPro"/>
</dbReference>
<dbReference type="PANTHER" id="PTHR46572">
    <property type="entry name" value="RHO1 GDP-GTP EXCHANGE PROTEIN 1-RELATED"/>
    <property type="match status" value="1"/>
</dbReference>
<dbReference type="SMART" id="SM00036">
    <property type="entry name" value="CNH"/>
    <property type="match status" value="1"/>
</dbReference>
<reference evidence="7 8" key="1">
    <citation type="submission" date="2024-01" db="EMBL/GenBank/DDBJ databases">
        <title>A draft genome for a cacao thread blight-causing isolate of Paramarasmius palmivorus.</title>
        <authorList>
            <person name="Baruah I.K."/>
            <person name="Bukari Y."/>
            <person name="Amoako-Attah I."/>
            <person name="Meinhardt L.W."/>
            <person name="Bailey B.A."/>
            <person name="Cohen S.P."/>
        </authorList>
    </citation>
    <scope>NUCLEOTIDE SEQUENCE [LARGE SCALE GENOMIC DNA]</scope>
    <source>
        <strain evidence="7 8">GH-12</strain>
    </source>
</reference>
<dbReference type="SUPFAM" id="SSF50729">
    <property type="entry name" value="PH domain-like"/>
    <property type="match status" value="1"/>
</dbReference>
<dbReference type="SMART" id="SM00220">
    <property type="entry name" value="S_TKc"/>
    <property type="match status" value="1"/>
</dbReference>
<feature type="domain" description="DH" evidence="4">
    <location>
        <begin position="481"/>
        <end position="664"/>
    </location>
</feature>
<dbReference type="InterPro" id="IPR008271">
    <property type="entry name" value="Ser/Thr_kinase_AS"/>
</dbReference>
<dbReference type="EMBL" id="JAYKXP010000001">
    <property type="protein sequence ID" value="KAK7062516.1"/>
    <property type="molecule type" value="Genomic_DNA"/>
</dbReference>
<evidence type="ECO:0000313" key="7">
    <source>
        <dbReference type="EMBL" id="KAK7062516.1"/>
    </source>
</evidence>
<dbReference type="Gene3D" id="1.10.510.10">
    <property type="entry name" value="Transferase(Phosphotransferase) domain 1"/>
    <property type="match status" value="1"/>
</dbReference>
<keyword evidence="1" id="KW-0597">Phosphoprotein</keyword>
<dbReference type="PRINTS" id="PR00109">
    <property type="entry name" value="TYRKINASE"/>
</dbReference>
<dbReference type="Pfam" id="PF00621">
    <property type="entry name" value="RhoGEF"/>
    <property type="match status" value="1"/>
</dbReference>